<dbReference type="SMART" id="SM00895">
    <property type="entry name" value="FCD"/>
    <property type="match status" value="1"/>
</dbReference>
<protein>
    <submittedName>
        <fullName evidence="5">GntR family transcriptional regulator</fullName>
    </submittedName>
</protein>
<geneLocation type="plasmid" evidence="5 6">
    <name>unnamed1</name>
</geneLocation>
<keyword evidence="5" id="KW-0614">Plasmid</keyword>
<evidence type="ECO:0000313" key="5">
    <source>
        <dbReference type="EMBL" id="WFS25349.1"/>
    </source>
</evidence>
<dbReference type="Gene3D" id="1.20.120.530">
    <property type="entry name" value="GntR ligand-binding domain-like"/>
    <property type="match status" value="1"/>
</dbReference>
<proteinExistence type="predicted"/>
<evidence type="ECO:0000256" key="2">
    <source>
        <dbReference type="ARBA" id="ARBA00023125"/>
    </source>
</evidence>
<dbReference type="SUPFAM" id="SSF48008">
    <property type="entry name" value="GntR ligand-binding domain-like"/>
    <property type="match status" value="1"/>
</dbReference>
<dbReference type="PANTHER" id="PTHR43537:SF5">
    <property type="entry name" value="UXU OPERON TRANSCRIPTIONAL REGULATOR"/>
    <property type="match status" value="1"/>
</dbReference>
<dbReference type="Pfam" id="PF07729">
    <property type="entry name" value="FCD"/>
    <property type="match status" value="1"/>
</dbReference>
<dbReference type="InterPro" id="IPR036390">
    <property type="entry name" value="WH_DNA-bd_sf"/>
</dbReference>
<dbReference type="EMBL" id="CP117268">
    <property type="protein sequence ID" value="WFS25349.1"/>
    <property type="molecule type" value="Genomic_DNA"/>
</dbReference>
<dbReference type="SMART" id="SM00345">
    <property type="entry name" value="HTH_GNTR"/>
    <property type="match status" value="1"/>
</dbReference>
<keyword evidence="2" id="KW-0238">DNA-binding</keyword>
<sequence>MREPIDKKSLQDNTVDWLRDAIVRGEFLPGATLTEQGLAQQVGVGRGTVRSALFALEEKELVMRTPYSSWHVAHLDAREISEIYSMRAAFEGLAARIVSERWCAIDTTRITEAFDNLGGAEDGGTDARLEADLGFHASIVEAANHRLLMRRHAQLADKMEWLYRWSELHWPRRRPLVAEHQRLFETLMQENPENAEKAVRDHIADSIADDIAGFHELQRANTQKQKVHHG</sequence>
<dbReference type="Gene3D" id="1.10.10.10">
    <property type="entry name" value="Winged helix-like DNA-binding domain superfamily/Winged helix DNA-binding domain"/>
    <property type="match status" value="1"/>
</dbReference>
<evidence type="ECO:0000259" key="4">
    <source>
        <dbReference type="PROSITE" id="PS50949"/>
    </source>
</evidence>
<dbReference type="PANTHER" id="PTHR43537">
    <property type="entry name" value="TRANSCRIPTIONAL REGULATOR, GNTR FAMILY"/>
    <property type="match status" value="1"/>
</dbReference>
<dbReference type="PROSITE" id="PS50949">
    <property type="entry name" value="HTH_GNTR"/>
    <property type="match status" value="1"/>
</dbReference>
<keyword evidence="6" id="KW-1185">Reference proteome</keyword>
<dbReference type="RefSeq" id="WP_142831427.1">
    <property type="nucleotide sequence ID" value="NZ_CP117268.1"/>
</dbReference>
<dbReference type="Proteomes" id="UP000318939">
    <property type="component" value="Plasmid unnamed1"/>
</dbReference>
<dbReference type="SUPFAM" id="SSF46785">
    <property type="entry name" value="Winged helix' DNA-binding domain"/>
    <property type="match status" value="1"/>
</dbReference>
<evidence type="ECO:0000313" key="6">
    <source>
        <dbReference type="Proteomes" id="UP000318939"/>
    </source>
</evidence>
<accession>A0ABY8INP3</accession>
<keyword evidence="1" id="KW-0805">Transcription regulation</keyword>
<dbReference type="InterPro" id="IPR008920">
    <property type="entry name" value="TF_FadR/GntR_C"/>
</dbReference>
<dbReference type="Pfam" id="PF00392">
    <property type="entry name" value="GntR"/>
    <property type="match status" value="1"/>
</dbReference>
<dbReference type="InterPro" id="IPR036388">
    <property type="entry name" value="WH-like_DNA-bd_sf"/>
</dbReference>
<dbReference type="InterPro" id="IPR000524">
    <property type="entry name" value="Tscrpt_reg_HTH_GntR"/>
</dbReference>
<reference evidence="5 6" key="2">
    <citation type="journal article" date="2023" name="MicrobiologyOpen">
        <title>Genomics of the tumorigenes clade of the family Rhizobiaceae and description of Rhizobium rhododendri sp. nov.</title>
        <authorList>
            <person name="Kuzmanovic N."/>
            <person name="diCenzo G.C."/>
            <person name="Bunk B."/>
            <person name="Sproeer C."/>
            <person name="Fruehling A."/>
            <person name="Neumann-Schaal M."/>
            <person name="Overmann J."/>
            <person name="Smalla K."/>
        </authorList>
    </citation>
    <scope>NUCLEOTIDE SEQUENCE [LARGE SCALE GENOMIC DNA]</scope>
    <source>
        <strain evidence="6">rho-6.2</strain>
        <plasmid evidence="5 6">unnamed1</plasmid>
    </source>
</reference>
<gene>
    <name evidence="5" type="ORF">PR018_24310</name>
</gene>
<keyword evidence="3" id="KW-0804">Transcription</keyword>
<evidence type="ECO:0000256" key="1">
    <source>
        <dbReference type="ARBA" id="ARBA00023015"/>
    </source>
</evidence>
<evidence type="ECO:0000256" key="3">
    <source>
        <dbReference type="ARBA" id="ARBA00023163"/>
    </source>
</evidence>
<dbReference type="InterPro" id="IPR011711">
    <property type="entry name" value="GntR_C"/>
</dbReference>
<feature type="domain" description="HTH gntR-type" evidence="4">
    <location>
        <begin position="8"/>
        <end position="75"/>
    </location>
</feature>
<organism evidence="5 6">
    <name type="scientific">Rhizobium rhododendri</name>
    <dbReference type="NCBI Taxonomy" id="2506430"/>
    <lineage>
        <taxon>Bacteria</taxon>
        <taxon>Pseudomonadati</taxon>
        <taxon>Pseudomonadota</taxon>
        <taxon>Alphaproteobacteria</taxon>
        <taxon>Hyphomicrobiales</taxon>
        <taxon>Rhizobiaceae</taxon>
        <taxon>Rhizobium/Agrobacterium group</taxon>
        <taxon>Rhizobium</taxon>
    </lineage>
</organism>
<name>A0ABY8INP3_9HYPH</name>
<reference evidence="5 6" key="1">
    <citation type="journal article" date="2019" name="Phytopathology">
        <title>A Novel Group of Rhizobium tumorigenes-Like Agrobacteria Associated with Crown Gall Disease of Rhododendron and Blueberry.</title>
        <authorList>
            <person name="Kuzmanovic N."/>
            <person name="Behrens P."/>
            <person name="Idczak E."/>
            <person name="Wagner S."/>
            <person name="Gotz M."/>
            <person name="Sproer C."/>
            <person name="Bunk B."/>
            <person name="Overmann J."/>
            <person name="Smalla K."/>
        </authorList>
    </citation>
    <scope>NUCLEOTIDE SEQUENCE [LARGE SCALE GENOMIC DNA]</scope>
    <source>
        <strain evidence="6">rho-6.2</strain>
    </source>
</reference>